<dbReference type="Proteomes" id="UP001165679">
    <property type="component" value="Unassembled WGS sequence"/>
</dbReference>
<feature type="transmembrane region" description="Helical" evidence="1">
    <location>
        <begin position="57"/>
        <end position="76"/>
    </location>
</feature>
<dbReference type="RefSeq" id="WP_264716636.1">
    <property type="nucleotide sequence ID" value="NZ_JAPDNT010000045.1"/>
</dbReference>
<dbReference type="Pfam" id="PF04956">
    <property type="entry name" value="TrbC"/>
    <property type="match status" value="1"/>
</dbReference>
<dbReference type="AlphaFoldDB" id="A0AA41YRT4"/>
<reference evidence="2" key="1">
    <citation type="submission" date="2022-09" db="EMBL/GenBank/DDBJ databases">
        <title>Rhodovastum sp. nov. RN2-1 isolated from soil in Seongnam, South Korea.</title>
        <authorList>
            <person name="Le N.T."/>
        </authorList>
    </citation>
    <scope>NUCLEOTIDE SEQUENCE</scope>
    <source>
        <strain evidence="2">RN2-1</strain>
    </source>
</reference>
<evidence type="ECO:0000313" key="2">
    <source>
        <dbReference type="EMBL" id="MCW3477675.1"/>
    </source>
</evidence>
<dbReference type="InterPro" id="IPR007039">
    <property type="entry name" value="TrbC/VirB2"/>
</dbReference>
<proteinExistence type="predicted"/>
<keyword evidence="1" id="KW-0812">Transmembrane</keyword>
<reference evidence="2" key="2">
    <citation type="submission" date="2022-10" db="EMBL/GenBank/DDBJ databases">
        <authorList>
            <person name="Trinh H.N."/>
        </authorList>
    </citation>
    <scope>NUCLEOTIDE SEQUENCE</scope>
    <source>
        <strain evidence="2">RN2-1</strain>
    </source>
</reference>
<evidence type="ECO:0000256" key="1">
    <source>
        <dbReference type="SAM" id="Phobius"/>
    </source>
</evidence>
<name>A0AA41YRT4_9PROT</name>
<keyword evidence="1" id="KW-0472">Membrane</keyword>
<organism evidence="2 3">
    <name type="scientific">Limobrevibacterium gyesilva</name>
    <dbReference type="NCBI Taxonomy" id="2991712"/>
    <lineage>
        <taxon>Bacteria</taxon>
        <taxon>Pseudomonadati</taxon>
        <taxon>Pseudomonadota</taxon>
        <taxon>Alphaproteobacteria</taxon>
        <taxon>Acetobacterales</taxon>
        <taxon>Acetobacteraceae</taxon>
        <taxon>Limobrevibacterium</taxon>
    </lineage>
</organism>
<keyword evidence="1" id="KW-1133">Transmembrane helix</keyword>
<feature type="transmembrane region" description="Helical" evidence="1">
    <location>
        <begin position="88"/>
        <end position="113"/>
    </location>
</feature>
<dbReference type="EMBL" id="JAPDNT010000045">
    <property type="protein sequence ID" value="MCW3477675.1"/>
    <property type="molecule type" value="Genomic_DNA"/>
</dbReference>
<evidence type="ECO:0000313" key="3">
    <source>
        <dbReference type="Proteomes" id="UP001165679"/>
    </source>
</evidence>
<keyword evidence="3" id="KW-1185">Reference proteome</keyword>
<gene>
    <name evidence="2" type="ORF">OL599_24240</name>
</gene>
<accession>A0AA41YRT4</accession>
<sequence>MRPSIDALRQAWLPVLLLVLLIAVVWHPDPAHAASAGGGGLPWDTPLTTLKNDLTGPVAFTISLLAMVACGAALVFGGEINEFVRRIIMLVLVCAFIVGVTNLASALGISGAIV</sequence>
<protein>
    <submittedName>
        <fullName evidence="2">TrbC/VirB2 family protein</fullName>
    </submittedName>
</protein>
<comment type="caution">
    <text evidence="2">The sequence shown here is derived from an EMBL/GenBank/DDBJ whole genome shotgun (WGS) entry which is preliminary data.</text>
</comment>